<sequence>MKRGVRAFLLSGLCCFGACLPGSEQQQQKRTVSCEDPVVRKEWRSLSEVERRSYLDAVKCMMEKPAWTSTSDLPGVANHFEDFLGDHILQADTMHFVKEIRECGFQGGQPYWDWTLDADSLDGFLASPIFDPETGFGGNGEWVPGTVDNPEPGMAVHVTSAFTMSFDDRSGGGCIPNGPFANMTIHMGPGVSVEPTEYCVRRDFTPSAFMTLGNSAVVSEMMETPDFGHFTDQSEKTIHSAGHPGVGGIYGTLTDLYCSPGDPLFFLHHANMDRAWWSWQSRDLETRLTDISGPIVPYDKENRLGGNYTLDHTVRAGTTSNVTVAIRSLMDIEAEVLCYTYNTIY</sequence>
<dbReference type="VEuPathDB" id="FungiDB:CH63R_12386"/>
<gene>
    <name evidence="5" type="ORF">CH063_08181</name>
</gene>
<keyword evidence="3" id="KW-0732">Signal</keyword>
<dbReference type="STRING" id="759273.H1V8W0"/>
<evidence type="ECO:0000256" key="3">
    <source>
        <dbReference type="SAM" id="SignalP"/>
    </source>
</evidence>
<dbReference type="Gene3D" id="1.10.1280.10">
    <property type="entry name" value="Di-copper center containing domain from catechol oxidase"/>
    <property type="match status" value="1"/>
</dbReference>
<dbReference type="GO" id="GO:0046872">
    <property type="term" value="F:metal ion binding"/>
    <property type="evidence" value="ECO:0007669"/>
    <property type="project" value="UniProtKB-KW"/>
</dbReference>
<dbReference type="InterPro" id="IPR002227">
    <property type="entry name" value="Tyrosinase_Cu-bd"/>
</dbReference>
<dbReference type="PANTHER" id="PTHR11474:SF126">
    <property type="entry name" value="TYROSINASE-LIKE PROTEIN TYR-1-RELATED"/>
    <property type="match status" value="1"/>
</dbReference>
<keyword evidence="1" id="KW-0479">Metal-binding</keyword>
<dbReference type="InterPro" id="IPR050316">
    <property type="entry name" value="Tyrosinase/Hemocyanin"/>
</dbReference>
<dbReference type="EMBL" id="CACQ02002088">
    <property type="protein sequence ID" value="CCF36663.1"/>
    <property type="molecule type" value="Genomic_DNA"/>
</dbReference>
<proteinExistence type="predicted"/>
<evidence type="ECO:0000259" key="4">
    <source>
        <dbReference type="PROSITE" id="PS00498"/>
    </source>
</evidence>
<dbReference type="Proteomes" id="UP000007174">
    <property type="component" value="Unassembled WGS sequence"/>
</dbReference>
<evidence type="ECO:0000313" key="5">
    <source>
        <dbReference type="EMBL" id="CCF36663.1"/>
    </source>
</evidence>
<protein>
    <recommendedName>
        <fullName evidence="4">Tyrosinase copper-binding domain-containing protein</fullName>
    </recommendedName>
</protein>
<dbReference type="Pfam" id="PF00264">
    <property type="entry name" value="Tyrosinase"/>
    <property type="match status" value="1"/>
</dbReference>
<accession>H1V8W0</accession>
<evidence type="ECO:0000256" key="2">
    <source>
        <dbReference type="ARBA" id="ARBA00023008"/>
    </source>
</evidence>
<feature type="domain" description="Tyrosinase copper-binding" evidence="4">
    <location>
        <begin position="262"/>
        <end position="273"/>
    </location>
</feature>
<dbReference type="InterPro" id="IPR008922">
    <property type="entry name" value="Di-copper_centre_dom_sf"/>
</dbReference>
<dbReference type="GO" id="GO:0016491">
    <property type="term" value="F:oxidoreductase activity"/>
    <property type="evidence" value="ECO:0007669"/>
    <property type="project" value="InterPro"/>
</dbReference>
<evidence type="ECO:0000313" key="6">
    <source>
        <dbReference type="Proteomes" id="UP000007174"/>
    </source>
</evidence>
<dbReference type="PANTHER" id="PTHR11474">
    <property type="entry name" value="TYROSINASE FAMILY MEMBER"/>
    <property type="match status" value="1"/>
</dbReference>
<reference evidence="6" key="1">
    <citation type="journal article" date="2012" name="Nat. Genet.">
        <title>Lifestyle transitions in plant pathogenic Colletotrichum fungi deciphered by genome and transcriptome analyses.</title>
        <authorList>
            <person name="O'Connell R.J."/>
            <person name="Thon M.R."/>
            <person name="Hacquard S."/>
            <person name="Amyotte S.G."/>
            <person name="Kleemann J."/>
            <person name="Torres M.F."/>
            <person name="Damm U."/>
            <person name="Buiate E.A."/>
            <person name="Epstein L."/>
            <person name="Alkan N."/>
            <person name="Altmueller J."/>
            <person name="Alvarado-Balderrama L."/>
            <person name="Bauser C.A."/>
            <person name="Becker C."/>
            <person name="Birren B.W."/>
            <person name="Chen Z."/>
            <person name="Choi J."/>
            <person name="Crouch J.A."/>
            <person name="Duvick J.P."/>
            <person name="Farman M.A."/>
            <person name="Gan P."/>
            <person name="Heiman D."/>
            <person name="Henrissat B."/>
            <person name="Howard R.J."/>
            <person name="Kabbage M."/>
            <person name="Koch C."/>
            <person name="Kracher B."/>
            <person name="Kubo Y."/>
            <person name="Law A.D."/>
            <person name="Lebrun M.-H."/>
            <person name="Lee Y.-H."/>
            <person name="Miyara I."/>
            <person name="Moore N."/>
            <person name="Neumann U."/>
            <person name="Nordstroem K."/>
            <person name="Panaccione D.G."/>
            <person name="Panstruga R."/>
            <person name="Place M."/>
            <person name="Proctor R.H."/>
            <person name="Prusky D."/>
            <person name="Rech G."/>
            <person name="Reinhardt R."/>
            <person name="Rollins J.A."/>
            <person name="Rounsley S."/>
            <person name="Schardl C.L."/>
            <person name="Schwartz D.C."/>
            <person name="Shenoy N."/>
            <person name="Shirasu K."/>
            <person name="Sikhakolli U.R."/>
            <person name="Stueber K."/>
            <person name="Sukno S.A."/>
            <person name="Sweigard J.A."/>
            <person name="Takano Y."/>
            <person name="Takahara H."/>
            <person name="Trail F."/>
            <person name="van der Does H.C."/>
            <person name="Voll L.M."/>
            <person name="Will I."/>
            <person name="Young S."/>
            <person name="Zeng Q."/>
            <person name="Zhang J."/>
            <person name="Zhou S."/>
            <person name="Dickman M.B."/>
            <person name="Schulze-Lefert P."/>
            <person name="Ver Loren van Themaat E."/>
            <person name="Ma L.-J."/>
            <person name="Vaillancourt L.J."/>
        </authorList>
    </citation>
    <scope>NUCLEOTIDE SEQUENCE [LARGE SCALE GENOMIC DNA]</scope>
    <source>
        <strain evidence="6">IMI 349063</strain>
    </source>
</reference>
<feature type="chain" id="PRO_5003554742" description="Tyrosinase copper-binding domain-containing protein" evidence="3">
    <location>
        <begin position="26"/>
        <end position="345"/>
    </location>
</feature>
<dbReference type="eggNOG" id="ENOG502QV06">
    <property type="taxonomic scope" value="Eukaryota"/>
</dbReference>
<dbReference type="HOGENOM" id="CLU_035914_2_0_1"/>
<dbReference type="PRINTS" id="PR00092">
    <property type="entry name" value="TYROSINASE"/>
</dbReference>
<evidence type="ECO:0000256" key="1">
    <source>
        <dbReference type="ARBA" id="ARBA00022723"/>
    </source>
</evidence>
<dbReference type="AlphaFoldDB" id="H1V8W0"/>
<dbReference type="PROSITE" id="PS00498">
    <property type="entry name" value="TYROSINASE_2"/>
    <property type="match status" value="1"/>
</dbReference>
<feature type="signal peptide" evidence="3">
    <location>
        <begin position="1"/>
        <end position="25"/>
    </location>
</feature>
<organism evidence="5 6">
    <name type="scientific">Colletotrichum higginsianum (strain IMI 349063)</name>
    <name type="common">Crucifer anthracnose fungus</name>
    <dbReference type="NCBI Taxonomy" id="759273"/>
    <lineage>
        <taxon>Eukaryota</taxon>
        <taxon>Fungi</taxon>
        <taxon>Dikarya</taxon>
        <taxon>Ascomycota</taxon>
        <taxon>Pezizomycotina</taxon>
        <taxon>Sordariomycetes</taxon>
        <taxon>Hypocreomycetidae</taxon>
        <taxon>Glomerellales</taxon>
        <taxon>Glomerellaceae</taxon>
        <taxon>Colletotrichum</taxon>
        <taxon>Colletotrichum destructivum species complex</taxon>
    </lineage>
</organism>
<dbReference type="SUPFAM" id="SSF48056">
    <property type="entry name" value="Di-copper centre-containing domain"/>
    <property type="match status" value="1"/>
</dbReference>
<keyword evidence="2" id="KW-0186">Copper</keyword>
<name>H1V8W0_COLHI</name>